<dbReference type="GeneID" id="19237924"/>
<dbReference type="Gene3D" id="2.120.10.70">
    <property type="entry name" value="Fucose-specific lectin"/>
    <property type="match status" value="1"/>
</dbReference>
<dbReference type="EMBL" id="KE721082">
    <property type="protein sequence ID" value="ERF72593.1"/>
    <property type="molecule type" value="Genomic_DNA"/>
</dbReference>
<dbReference type="HOGENOM" id="CLU_1180211_0_0_1"/>
<dbReference type="Pfam" id="PF26607">
    <property type="entry name" value="DUF8189"/>
    <property type="match status" value="1"/>
</dbReference>
<protein>
    <recommendedName>
        <fullName evidence="1">PLL-like beta propeller domain-containing protein</fullName>
    </recommendedName>
</protein>
<organism evidence="2 3">
    <name type="scientific">Endocarpon pusillum (strain Z07020 / HMAS-L-300199)</name>
    <name type="common">Lichen-forming fungus</name>
    <dbReference type="NCBI Taxonomy" id="1263415"/>
    <lineage>
        <taxon>Eukaryota</taxon>
        <taxon>Fungi</taxon>
        <taxon>Dikarya</taxon>
        <taxon>Ascomycota</taxon>
        <taxon>Pezizomycotina</taxon>
        <taxon>Eurotiomycetes</taxon>
        <taxon>Chaetothyriomycetidae</taxon>
        <taxon>Verrucariales</taxon>
        <taxon>Verrucariaceae</taxon>
        <taxon>Endocarpon</taxon>
    </lineage>
</organism>
<dbReference type="AlphaFoldDB" id="U1GK83"/>
<feature type="domain" description="PLL-like beta propeller" evidence="1">
    <location>
        <begin position="18"/>
        <end position="137"/>
    </location>
</feature>
<proteinExistence type="predicted"/>
<sequence>MAYYHKYFDGFDWQPQGGAWENFGGNFSSPPAVVSWGTNRLDILGITPEGQLKHKYWSGDQWSGWEDHTGLSGPFVGTPVASSWGYGRVDLWAVGKNSNLYHKFWDVSYWTEWENMGGTFETAPQVVHQAPNKIDIVGQFKGDDRQYYYKYWDGAQWLPSVSDWHPKGGDFASAPALVSLGAGNLNFFGVGNDGELKVQVYAGNDWQPSSKGWYSLGDTLHVSSAQEDSFKVQDL</sequence>
<evidence type="ECO:0000313" key="2">
    <source>
        <dbReference type="EMBL" id="ERF72593.1"/>
    </source>
</evidence>
<gene>
    <name evidence="2" type="ORF">EPUS_02875</name>
</gene>
<dbReference type="Proteomes" id="UP000019373">
    <property type="component" value="Unassembled WGS sequence"/>
</dbReference>
<reference evidence="3" key="1">
    <citation type="journal article" date="2014" name="BMC Genomics">
        <title>Genome characteristics reveal the impact of lichenization on lichen-forming fungus Endocarpon pusillum Hedwig (Verrucariales, Ascomycota).</title>
        <authorList>
            <person name="Wang Y.-Y."/>
            <person name="Liu B."/>
            <person name="Zhang X.-Y."/>
            <person name="Zhou Q.-M."/>
            <person name="Zhang T."/>
            <person name="Li H."/>
            <person name="Yu Y.-F."/>
            <person name="Zhang X.-L."/>
            <person name="Hao X.-Y."/>
            <person name="Wang M."/>
            <person name="Wang L."/>
            <person name="Wei J.-C."/>
        </authorList>
    </citation>
    <scope>NUCLEOTIDE SEQUENCE [LARGE SCALE GENOMIC DNA]</scope>
    <source>
        <strain evidence="3">Z07020 / HMAS-L-300199</strain>
    </source>
</reference>
<dbReference type="SUPFAM" id="SSF89372">
    <property type="entry name" value="Fucose-specific lectin"/>
    <property type="match status" value="1"/>
</dbReference>
<dbReference type="RefSeq" id="XP_007801825.1">
    <property type="nucleotide sequence ID" value="XM_007803634.1"/>
</dbReference>
<evidence type="ECO:0000313" key="3">
    <source>
        <dbReference type="Proteomes" id="UP000019373"/>
    </source>
</evidence>
<keyword evidence="3" id="KW-1185">Reference proteome</keyword>
<dbReference type="InterPro" id="IPR058502">
    <property type="entry name" value="PLL-like_beta-prop"/>
</dbReference>
<dbReference type="OrthoDB" id="406838at2759"/>
<dbReference type="eggNOG" id="ENOG502S0DV">
    <property type="taxonomic scope" value="Eukaryota"/>
</dbReference>
<evidence type="ECO:0000259" key="1">
    <source>
        <dbReference type="Pfam" id="PF26607"/>
    </source>
</evidence>
<name>U1GK83_ENDPU</name>
<dbReference type="OMA" id="WTEWENM"/>
<accession>U1GK83</accession>